<dbReference type="Pfam" id="PF06588">
    <property type="entry name" value="Muskelin_N"/>
    <property type="match status" value="1"/>
</dbReference>
<sequence>MINKQMLFKDRISDKKLSYVIEDYSSFTSTYKPSNIQTDDPTSPSSRWSTSATNLGQYIILRLEVPAIVTKIIFGKFHKVHVCNVKEINIYSISKEESLILKCYLKNDPEKEAFNVKYATENKFIISDKIKINPLSSWGMNFNYSIWYVELRGYDLIESFIQYNSLISYYLSCRVLLKFLKNQGIDVHSLEEDLSSKFNQMISNESSELTNKSIKSGNVIVKNEMSNLTDAEINDLNSKIKVFNKPASDNKGMNLLFDKISHESKIIAEIKRMIYEDDFSNLEKYLEEKSFLFDDYLERSEYLIQWKLLDSNMISSRGGHQMIEYKNGLLLYGGWDGEKDLDDLWFYMVDAKKWIKIDGNSLPGKRSCHKMCNINDKVYLFGRYIPAEASRNSSGIEKVMYVYNGVWGSFTFSNGVNNLYEHQMVGESRTGVFGENFKLYIFGGRTQNDQSYSGLFRFENGAMEAIRPNKKVAQTSPELKGRVGHSLILIPKNFFPEEENYYKNILKSPSFFNNSLLVIGGHRGKDYYKEITFYSIEHDNVYMNIPFPINCEGRMATRSVLRGNDIVIFVSYSKERDKLTDTTVLIYNLKLRKWIDTTHKGISPAPRTASQFACVNDKLFLLGGNTGNTTKRANDFWELLLIKPTKEELINELKFIIRRHCYLNMDDKKEALLYIKEKIHILLNDRLLDQYKALCCEIIKGKKETKKEIINKLINYLPKDLCEVDIEMEELIK</sequence>
<proteinExistence type="predicted"/>
<dbReference type="SUPFAM" id="SSF49785">
    <property type="entry name" value="Galactose-binding domain-like"/>
    <property type="match status" value="1"/>
</dbReference>
<evidence type="ECO:0000313" key="4">
    <source>
        <dbReference type="EMBL" id="KCZ79875.1"/>
    </source>
</evidence>
<dbReference type="STRING" id="1288291.A0A059EY79"/>
<keyword evidence="5" id="KW-1185">Reference proteome</keyword>
<dbReference type="SUPFAM" id="SSF117281">
    <property type="entry name" value="Kelch motif"/>
    <property type="match status" value="2"/>
</dbReference>
<dbReference type="PANTHER" id="PTHR15526:SF5">
    <property type="entry name" value="MUSKELIN"/>
    <property type="match status" value="1"/>
</dbReference>
<dbReference type="GO" id="GO:0005737">
    <property type="term" value="C:cytoplasm"/>
    <property type="evidence" value="ECO:0007669"/>
    <property type="project" value="TreeGrafter"/>
</dbReference>
<dbReference type="HOGENOM" id="CLU_004210_1_0_1"/>
<dbReference type="InterPro" id="IPR010565">
    <property type="entry name" value="Muskelin_N"/>
</dbReference>
<gene>
    <name evidence="4" type="ORF">H312_02725</name>
</gene>
<dbReference type="PANTHER" id="PTHR15526">
    <property type="entry name" value="MUSKELIN"/>
    <property type="match status" value="1"/>
</dbReference>
<name>A0A059EY79_9MICR</name>
<protein>
    <recommendedName>
        <fullName evidence="3">Muskelin N-terminal domain-containing protein</fullName>
    </recommendedName>
</protein>
<dbReference type="Proteomes" id="UP000030655">
    <property type="component" value="Unassembled WGS sequence"/>
</dbReference>
<keyword evidence="2" id="KW-0677">Repeat</keyword>
<dbReference type="OrthoDB" id="2194092at2759"/>
<evidence type="ECO:0000256" key="1">
    <source>
        <dbReference type="ARBA" id="ARBA00022441"/>
    </source>
</evidence>
<reference evidence="4 5" key="2">
    <citation type="submission" date="2014-03" db="EMBL/GenBank/DDBJ databases">
        <title>The Genome Sequence of Anncaliia algerae insect isolate PRA339.</title>
        <authorList>
            <consortium name="The Broad Institute Genome Sequencing Platform"/>
            <consortium name="The Broad Institute Genome Sequencing Center for Infectious Disease"/>
            <person name="Cuomo C."/>
            <person name="Becnel J."/>
            <person name="Sanscrainte N."/>
            <person name="Walker B."/>
            <person name="Young S.K."/>
            <person name="Zeng Q."/>
            <person name="Gargeya S."/>
            <person name="Fitzgerald M."/>
            <person name="Haas B."/>
            <person name="Abouelleil A."/>
            <person name="Alvarado L."/>
            <person name="Arachchi H.M."/>
            <person name="Berlin A.M."/>
            <person name="Chapman S.B."/>
            <person name="Dewar J."/>
            <person name="Goldberg J."/>
            <person name="Griggs A."/>
            <person name="Gujja S."/>
            <person name="Hansen M."/>
            <person name="Howarth C."/>
            <person name="Imamovic A."/>
            <person name="Larimer J."/>
            <person name="McCowan C."/>
            <person name="Murphy C."/>
            <person name="Neiman D."/>
            <person name="Pearson M."/>
            <person name="Priest M."/>
            <person name="Roberts A."/>
            <person name="Saif S."/>
            <person name="Shea T."/>
            <person name="Sisk P."/>
            <person name="Sykes S."/>
            <person name="Wortman J."/>
            <person name="Nusbaum C."/>
            <person name="Birren B."/>
        </authorList>
    </citation>
    <scope>NUCLEOTIDE SEQUENCE [LARGE SCALE GENOMIC DNA]</scope>
    <source>
        <strain evidence="4 5">PRA339</strain>
    </source>
</reference>
<dbReference type="EMBL" id="KK365222">
    <property type="protein sequence ID" value="KCZ79875.1"/>
    <property type="molecule type" value="Genomic_DNA"/>
</dbReference>
<dbReference type="InterPro" id="IPR052456">
    <property type="entry name" value="CTLH_complex_component"/>
</dbReference>
<dbReference type="Gene3D" id="2.120.10.80">
    <property type="entry name" value="Kelch-type beta propeller"/>
    <property type="match status" value="2"/>
</dbReference>
<dbReference type="Gene3D" id="2.60.120.260">
    <property type="entry name" value="Galactose-binding domain-like"/>
    <property type="match status" value="1"/>
</dbReference>
<evidence type="ECO:0000259" key="3">
    <source>
        <dbReference type="Pfam" id="PF06588"/>
    </source>
</evidence>
<keyword evidence="1" id="KW-0880">Kelch repeat</keyword>
<reference evidence="5" key="1">
    <citation type="submission" date="2013-02" db="EMBL/GenBank/DDBJ databases">
        <authorList>
            <consortium name="The Broad Institute Genome Sequencing Platform"/>
            <person name="Cuomo C."/>
            <person name="Becnel J."/>
            <person name="Sanscrainte N."/>
            <person name="Walker B."/>
            <person name="Young S.K."/>
            <person name="Zeng Q."/>
            <person name="Gargeya S."/>
            <person name="Fitzgerald M."/>
            <person name="Haas B."/>
            <person name="Abouelleil A."/>
            <person name="Alvarado L."/>
            <person name="Arachchi H.M."/>
            <person name="Berlin A.M."/>
            <person name="Chapman S.B."/>
            <person name="Dewar J."/>
            <person name="Goldberg J."/>
            <person name="Griggs A."/>
            <person name="Gujja S."/>
            <person name="Hansen M."/>
            <person name="Howarth C."/>
            <person name="Imamovic A."/>
            <person name="Larimer J."/>
            <person name="McCowan C."/>
            <person name="Murphy C."/>
            <person name="Neiman D."/>
            <person name="Pearson M."/>
            <person name="Priest M."/>
            <person name="Roberts A."/>
            <person name="Saif S."/>
            <person name="Shea T."/>
            <person name="Sisk P."/>
            <person name="Sykes S."/>
            <person name="Wortman J."/>
            <person name="Nusbaum C."/>
            <person name="Birren B."/>
        </authorList>
    </citation>
    <scope>NUCLEOTIDE SEQUENCE [LARGE SCALE GENOMIC DNA]</scope>
    <source>
        <strain evidence="5">PRA339</strain>
    </source>
</reference>
<dbReference type="AlphaFoldDB" id="A0A059EY79"/>
<feature type="domain" description="Muskelin N-terminal" evidence="3">
    <location>
        <begin position="15"/>
        <end position="185"/>
    </location>
</feature>
<organism evidence="4 5">
    <name type="scientific">Anncaliia algerae PRA339</name>
    <dbReference type="NCBI Taxonomy" id="1288291"/>
    <lineage>
        <taxon>Eukaryota</taxon>
        <taxon>Fungi</taxon>
        <taxon>Fungi incertae sedis</taxon>
        <taxon>Microsporidia</taxon>
        <taxon>Tubulinosematoidea</taxon>
        <taxon>Tubulinosematidae</taxon>
        <taxon>Anncaliia</taxon>
    </lineage>
</organism>
<dbReference type="InterPro" id="IPR015915">
    <property type="entry name" value="Kelch-typ_b-propeller"/>
</dbReference>
<dbReference type="InterPro" id="IPR008979">
    <property type="entry name" value="Galactose-bd-like_sf"/>
</dbReference>
<accession>A0A059EY79</accession>
<dbReference type="VEuPathDB" id="MicrosporidiaDB:H312_02725"/>
<evidence type="ECO:0000256" key="2">
    <source>
        <dbReference type="ARBA" id="ARBA00022737"/>
    </source>
</evidence>
<evidence type="ECO:0000313" key="5">
    <source>
        <dbReference type="Proteomes" id="UP000030655"/>
    </source>
</evidence>